<feature type="region of interest" description="Disordered" evidence="1">
    <location>
        <begin position="194"/>
        <end position="226"/>
    </location>
</feature>
<evidence type="ECO:0000313" key="3">
    <source>
        <dbReference type="EMBL" id="KAK6981475.1"/>
    </source>
</evidence>
<protein>
    <submittedName>
        <fullName evidence="3">Uncharacterized protein</fullName>
    </submittedName>
</protein>
<gene>
    <name evidence="3" type="ORF">R3P38DRAFT_3293780</name>
    <name evidence="4" type="ORF">R3P38DRAFT_3437898</name>
</gene>
<evidence type="ECO:0000313" key="5">
    <source>
        <dbReference type="Proteomes" id="UP001362999"/>
    </source>
</evidence>
<keyword evidence="2" id="KW-0812">Transmembrane</keyword>
<dbReference type="EMBL" id="JAWWNJ010000114">
    <property type="protein sequence ID" value="KAK6992046.1"/>
    <property type="molecule type" value="Genomic_DNA"/>
</dbReference>
<evidence type="ECO:0000256" key="2">
    <source>
        <dbReference type="SAM" id="Phobius"/>
    </source>
</evidence>
<evidence type="ECO:0000313" key="4">
    <source>
        <dbReference type="EMBL" id="KAK6992046.1"/>
    </source>
</evidence>
<name>A0AAV9ZGK7_9AGAR</name>
<feature type="transmembrane region" description="Helical" evidence="2">
    <location>
        <begin position="139"/>
        <end position="159"/>
    </location>
</feature>
<organism evidence="3 5">
    <name type="scientific">Favolaschia claudopus</name>
    <dbReference type="NCBI Taxonomy" id="2862362"/>
    <lineage>
        <taxon>Eukaryota</taxon>
        <taxon>Fungi</taxon>
        <taxon>Dikarya</taxon>
        <taxon>Basidiomycota</taxon>
        <taxon>Agaricomycotina</taxon>
        <taxon>Agaricomycetes</taxon>
        <taxon>Agaricomycetidae</taxon>
        <taxon>Agaricales</taxon>
        <taxon>Marasmiineae</taxon>
        <taxon>Mycenaceae</taxon>
        <taxon>Favolaschia</taxon>
    </lineage>
</organism>
<dbReference type="Proteomes" id="UP001362999">
    <property type="component" value="Unassembled WGS sequence"/>
</dbReference>
<keyword evidence="2" id="KW-1133">Transmembrane helix</keyword>
<accession>A0AAV9ZGK7</accession>
<reference evidence="3 5" key="1">
    <citation type="journal article" date="2024" name="J Genomics">
        <title>Draft genome sequencing and assembly of Favolaschia claudopus CIRM-BRFM 2984 isolated from oak limbs.</title>
        <authorList>
            <person name="Navarro D."/>
            <person name="Drula E."/>
            <person name="Chaduli D."/>
            <person name="Cazenave R."/>
            <person name="Ahrendt S."/>
            <person name="Wang J."/>
            <person name="Lipzen A."/>
            <person name="Daum C."/>
            <person name="Barry K."/>
            <person name="Grigoriev I.V."/>
            <person name="Favel A."/>
            <person name="Rosso M.N."/>
            <person name="Martin F."/>
        </authorList>
    </citation>
    <scope>NUCLEOTIDE SEQUENCE [LARGE SCALE GENOMIC DNA]</scope>
    <source>
        <strain evidence="3 5">CIRM-BRFM 2984</strain>
    </source>
</reference>
<comment type="caution">
    <text evidence="3">The sequence shown here is derived from an EMBL/GenBank/DDBJ whole genome shotgun (WGS) entry which is preliminary data.</text>
</comment>
<keyword evidence="5" id="KW-1185">Reference proteome</keyword>
<proteinExistence type="predicted"/>
<dbReference type="EMBL" id="JAWWNJ010000150">
    <property type="protein sequence ID" value="KAK6981475.1"/>
    <property type="molecule type" value="Genomic_DNA"/>
</dbReference>
<sequence length="236" mass="25963">MPLFSPPFSVVLFHDVQTVFLCPSQVRSVAPQVPEHIPSSSFKIQLLVDDSRPLPAATPLRISDPPILRAAYTQPPSTTRSPTSWITPLCRSQIGGSRARRMWRSWGVPMEALFMFNMIVGDSVVIWRVWAIYARMQRWVVSLPVLMLVMSFAFTIIDINCLTSSSFSSQSALAGGGGVCDHAELISVVQRTPSGGLSLPPPPSHHPGDRCGAAHPKTRLTGSRNQDQHPFSLFTF</sequence>
<dbReference type="AlphaFoldDB" id="A0AAV9ZGK7"/>
<keyword evidence="2" id="KW-0472">Membrane</keyword>
<feature type="transmembrane region" description="Helical" evidence="2">
    <location>
        <begin position="112"/>
        <end position="133"/>
    </location>
</feature>
<evidence type="ECO:0000256" key="1">
    <source>
        <dbReference type="SAM" id="MobiDB-lite"/>
    </source>
</evidence>